<protein>
    <submittedName>
        <fullName evidence="2">T9SS type A sorting domain-containing protein</fullName>
    </submittedName>
</protein>
<gene>
    <name evidence="2" type="ORF">ENI34_10550</name>
</gene>
<organism evidence="2 3">
    <name type="scientific">candidate division WOR-3 bacterium</name>
    <dbReference type="NCBI Taxonomy" id="2052148"/>
    <lineage>
        <taxon>Bacteria</taxon>
        <taxon>Bacteria division WOR-3</taxon>
    </lineage>
</organism>
<evidence type="ECO:0000313" key="2">
    <source>
        <dbReference type="EMBL" id="HEC79557.1"/>
    </source>
</evidence>
<dbReference type="Pfam" id="PF18962">
    <property type="entry name" value="Por_Secre_tail"/>
    <property type="match status" value="1"/>
</dbReference>
<dbReference type="InterPro" id="IPR026444">
    <property type="entry name" value="Secre_tail"/>
</dbReference>
<proteinExistence type="predicted"/>
<reference evidence="2" key="1">
    <citation type="journal article" date="2020" name="mSystems">
        <title>Genome- and Community-Level Interaction Insights into Carbon Utilization and Element Cycling Functions of Hydrothermarchaeota in Hydrothermal Sediment.</title>
        <authorList>
            <person name="Zhou Z."/>
            <person name="Liu Y."/>
            <person name="Xu W."/>
            <person name="Pan J."/>
            <person name="Luo Z.H."/>
            <person name="Li M."/>
        </authorList>
    </citation>
    <scope>NUCLEOTIDE SEQUENCE</scope>
    <source>
        <strain evidence="2">HyVt-388</strain>
    </source>
</reference>
<evidence type="ECO:0000313" key="3">
    <source>
        <dbReference type="Proteomes" id="UP000885826"/>
    </source>
</evidence>
<accession>A0A9C9K0W9</accession>
<sequence>MADIFGVRVTPTLDTVNSFIINNSAGGQVEPAVVFNGENYIVAWLDFGVTAVRVTPSGVVLDSGNYIGAGNASIDLAFDGERTLAVWFKDYYGVCARFINSQAMPEDTVLRLDSTITTAAVPCVAYDGTNYLVVWQDFCPAGTDLDIYGQFLSSQGTLVGNKISIAAASAAETKPAICFDGDNYFVVWLQDDHAIYGRKIPPDGHIVEPAFQISDSVIFTRDLPMVCAGDSDFLTAWMEWRNDYDIYASLNNTISIKESSGKRPDFQHTCSIVGDLLEIKAGFSWSIYSINGRLLKQQAVGRNRVSKIDFSDFASGVYFVRLKKDSVDIIEKIIKVR</sequence>
<name>A0A9C9K0W9_UNCW3</name>
<dbReference type="Proteomes" id="UP000885826">
    <property type="component" value="Unassembled WGS sequence"/>
</dbReference>
<dbReference type="AlphaFoldDB" id="A0A9C9K0W9"/>
<dbReference type="NCBIfam" id="TIGR04183">
    <property type="entry name" value="Por_Secre_tail"/>
    <property type="match status" value="1"/>
</dbReference>
<comment type="caution">
    <text evidence="2">The sequence shown here is derived from an EMBL/GenBank/DDBJ whole genome shotgun (WGS) entry which is preliminary data.</text>
</comment>
<evidence type="ECO:0000259" key="1">
    <source>
        <dbReference type="Pfam" id="PF18962"/>
    </source>
</evidence>
<dbReference type="EMBL" id="DRIG01000108">
    <property type="protein sequence ID" value="HEC79557.1"/>
    <property type="molecule type" value="Genomic_DNA"/>
</dbReference>
<feature type="domain" description="Secretion system C-terminal sorting" evidence="1">
    <location>
        <begin position="283"/>
        <end position="334"/>
    </location>
</feature>